<keyword evidence="2" id="KW-1185">Reference proteome</keyword>
<evidence type="ECO:0000313" key="2">
    <source>
        <dbReference type="Proteomes" id="UP000320176"/>
    </source>
</evidence>
<evidence type="ECO:0000313" key="1">
    <source>
        <dbReference type="EMBL" id="TWU04873.1"/>
    </source>
</evidence>
<organism evidence="1 2">
    <name type="scientific">Stieleria varia</name>
    <dbReference type="NCBI Taxonomy" id="2528005"/>
    <lineage>
        <taxon>Bacteria</taxon>
        <taxon>Pseudomonadati</taxon>
        <taxon>Planctomycetota</taxon>
        <taxon>Planctomycetia</taxon>
        <taxon>Pirellulales</taxon>
        <taxon>Pirellulaceae</taxon>
        <taxon>Stieleria</taxon>
    </lineage>
</organism>
<protein>
    <submittedName>
        <fullName evidence="1">Uncharacterized protein</fullName>
    </submittedName>
</protein>
<name>A0A5C6AY51_9BACT</name>
<sequence>MIFCADDAPKPGWLIPTQIDRVNISARILRATIANCPAVFPRSAQIIMRNAIFLAISAASALLALFVDAPHCDAHSPMASRQSGRLPIIATGDLRHAIKSMPIECRPSRPLHFYGNTVRRRYYRSEGVSLRSVKQFHSTVTVPSLLQLHSSSSGYRASVSGY</sequence>
<reference evidence="1 2" key="1">
    <citation type="submission" date="2019-02" db="EMBL/GenBank/DDBJ databases">
        <title>Deep-cultivation of Planctomycetes and their phenomic and genomic characterization uncovers novel biology.</title>
        <authorList>
            <person name="Wiegand S."/>
            <person name="Jogler M."/>
            <person name="Boedeker C."/>
            <person name="Pinto D."/>
            <person name="Vollmers J."/>
            <person name="Rivas-Marin E."/>
            <person name="Kohn T."/>
            <person name="Peeters S.H."/>
            <person name="Heuer A."/>
            <person name="Rast P."/>
            <person name="Oberbeckmann S."/>
            <person name="Bunk B."/>
            <person name="Jeske O."/>
            <person name="Meyerdierks A."/>
            <person name="Storesund J.E."/>
            <person name="Kallscheuer N."/>
            <person name="Luecker S."/>
            <person name="Lage O.M."/>
            <person name="Pohl T."/>
            <person name="Merkel B.J."/>
            <person name="Hornburger P."/>
            <person name="Mueller R.-W."/>
            <person name="Bruemmer F."/>
            <person name="Labrenz M."/>
            <person name="Spormann A.M."/>
            <person name="Op Den Camp H."/>
            <person name="Overmann J."/>
            <person name="Amann R."/>
            <person name="Jetten M.S.M."/>
            <person name="Mascher T."/>
            <person name="Medema M.H."/>
            <person name="Devos D.P."/>
            <person name="Kaster A.-K."/>
            <person name="Ovreas L."/>
            <person name="Rohde M."/>
            <person name="Galperin M.Y."/>
            <person name="Jogler C."/>
        </authorList>
    </citation>
    <scope>NUCLEOTIDE SEQUENCE [LARGE SCALE GENOMIC DNA]</scope>
    <source>
        <strain evidence="1 2">Pla52n</strain>
    </source>
</reference>
<dbReference type="Proteomes" id="UP000320176">
    <property type="component" value="Unassembled WGS sequence"/>
</dbReference>
<proteinExistence type="predicted"/>
<accession>A0A5C6AY51</accession>
<dbReference type="AlphaFoldDB" id="A0A5C6AY51"/>
<gene>
    <name evidence="1" type="ORF">Pla52n_29180</name>
</gene>
<dbReference type="EMBL" id="SJPN01000003">
    <property type="protein sequence ID" value="TWU04873.1"/>
    <property type="molecule type" value="Genomic_DNA"/>
</dbReference>
<comment type="caution">
    <text evidence="1">The sequence shown here is derived from an EMBL/GenBank/DDBJ whole genome shotgun (WGS) entry which is preliminary data.</text>
</comment>